<dbReference type="Proteomes" id="UP001151760">
    <property type="component" value="Unassembled WGS sequence"/>
</dbReference>
<evidence type="ECO:0000313" key="2">
    <source>
        <dbReference type="Proteomes" id="UP001151760"/>
    </source>
</evidence>
<sequence>MQNLANLNPKEKTTMGCDIKAASIILQGLPNDIYTLLNHKTKACDIWYRVKELMGGTELTKQERESKLADEFDRFMSISSLSTIFSRNGVGRHTQSYAGNTVRGNATGTTGVVKIIGDLNANPLKVIRCYNCRVSLNDTNVESPNDTNVIFDISYANINKNEVVQDMTSLAQTDAIILLVIENIQHEATRCNTVKRETKQVNESFTIEFERYKENVKKFETQKEPQLVFTSKEHDLDSQIRKQIVDHNEKVDAFIREFFALTQELSLKVETKFIPENNLDVLKKGSSEKEDKYIDEVFVLNKKKTELENIAKDQLHTFDELVKLKTTINVLYWGDFGVHHVKRAYESDVKPLVTKLRESLTQFEQEFHKEVLKMKEIFEGMETKVDQCSVEKKYFEIEKKELLIKSDRLLEECLSKDLMCIIVQSFDNLDEYSEMPNFTYIVDFMIIKDISSIIDPRLSQVVLGKPFVEISNMTHDPQEGIVRFTNGNDEVAYKMPHKIEQYNSLSNLEKEHTKSVYLRNEEHKRRGVQYVMSKILGFYKECLELRPEYLTGMEDEGEVT</sequence>
<evidence type="ECO:0000313" key="1">
    <source>
        <dbReference type="EMBL" id="GJS77782.1"/>
    </source>
</evidence>
<protein>
    <submittedName>
        <fullName evidence="1">Uncharacterized protein</fullName>
    </submittedName>
</protein>
<keyword evidence="2" id="KW-1185">Reference proteome</keyword>
<organism evidence="1 2">
    <name type="scientific">Tanacetum coccineum</name>
    <dbReference type="NCBI Taxonomy" id="301880"/>
    <lineage>
        <taxon>Eukaryota</taxon>
        <taxon>Viridiplantae</taxon>
        <taxon>Streptophyta</taxon>
        <taxon>Embryophyta</taxon>
        <taxon>Tracheophyta</taxon>
        <taxon>Spermatophyta</taxon>
        <taxon>Magnoliopsida</taxon>
        <taxon>eudicotyledons</taxon>
        <taxon>Gunneridae</taxon>
        <taxon>Pentapetalae</taxon>
        <taxon>asterids</taxon>
        <taxon>campanulids</taxon>
        <taxon>Asterales</taxon>
        <taxon>Asteraceae</taxon>
        <taxon>Asteroideae</taxon>
        <taxon>Anthemideae</taxon>
        <taxon>Anthemidinae</taxon>
        <taxon>Tanacetum</taxon>
    </lineage>
</organism>
<gene>
    <name evidence="1" type="ORF">Tco_0727663</name>
</gene>
<reference evidence="1" key="1">
    <citation type="journal article" date="2022" name="Int. J. Mol. Sci.">
        <title>Draft Genome of Tanacetum Coccineum: Genomic Comparison of Closely Related Tanacetum-Family Plants.</title>
        <authorList>
            <person name="Yamashiro T."/>
            <person name="Shiraishi A."/>
            <person name="Nakayama K."/>
            <person name="Satake H."/>
        </authorList>
    </citation>
    <scope>NUCLEOTIDE SEQUENCE</scope>
</reference>
<proteinExistence type="predicted"/>
<reference evidence="1" key="2">
    <citation type="submission" date="2022-01" db="EMBL/GenBank/DDBJ databases">
        <authorList>
            <person name="Yamashiro T."/>
            <person name="Shiraishi A."/>
            <person name="Satake H."/>
            <person name="Nakayama K."/>
        </authorList>
    </citation>
    <scope>NUCLEOTIDE SEQUENCE</scope>
</reference>
<comment type="caution">
    <text evidence="1">The sequence shown here is derived from an EMBL/GenBank/DDBJ whole genome shotgun (WGS) entry which is preliminary data.</text>
</comment>
<dbReference type="EMBL" id="BQNB010010474">
    <property type="protein sequence ID" value="GJS77782.1"/>
    <property type="molecule type" value="Genomic_DNA"/>
</dbReference>
<accession>A0ABQ4YLG3</accession>
<name>A0ABQ4YLG3_9ASTR</name>